<evidence type="ECO:0000313" key="4">
    <source>
        <dbReference type="Proteomes" id="UP001642720"/>
    </source>
</evidence>
<keyword evidence="1" id="KW-0175">Coiled coil</keyword>
<evidence type="ECO:0000256" key="2">
    <source>
        <dbReference type="SAM" id="MobiDB-lite"/>
    </source>
</evidence>
<feature type="region of interest" description="Disordered" evidence="2">
    <location>
        <begin position="1"/>
        <end position="43"/>
    </location>
</feature>
<sequence length="610" mass="68476">MEPASHPQPTDVNSVMNENPPHVISSISSDPQSNPRQIHLNRADPDIRAGKILSNLPGCPKRIFLDINWHPPSRSGAFRLRTKVFFADGTLEQAEQAIFLFIFPDKVQHLSLHPNSDPVQGGHTHVLHFDFKTPATFVSPSKNLDSADPDSSKTIEFFSNLVNFPTLDLPLDLASVSTLPGTAAALTTKTNLAMLEDMCKAFEEGNGMPSILSCLSASTLYNGKGGVPTTPAQFPDVNPPDYASSRKRPASHPTASPSSPQLHAEQHQLGLDLFEELSWRVDTVVQQMDSYRTSMDARLQSMIEAHSDIQSRRHRSLTDEIDAQRARFDVLLARSGTYQARSDAHFQAMMEQIESQRASLDTRLQAVRNAPSDSQPRRLDTLTWQLDIQRERSDTRLRSLTDQLASTRAHAEAQAMHLHALNEELRSDLSRRIDSLTGQIHTQNADQTRITDSLAGRVETLTTNQARRIEDLAEQLQTQNDDQTRLIDALLDRVETLTSNQARRIEDLAAKLQTQNNDQTRHIDLLAKRVETFASDQRRLVEDLIERVGYLEEDIRSASDLARHNQRRLNGVEAERGSLFNSIGRCENKIGEKNSKEGVHRIERAFEDEI</sequence>
<name>A0ABY2H5P6_9HYPO</name>
<feature type="compositionally biased region" description="Low complexity" evidence="2">
    <location>
        <begin position="251"/>
        <end position="260"/>
    </location>
</feature>
<reference evidence="3 4" key="1">
    <citation type="submission" date="2018-01" db="EMBL/GenBank/DDBJ databases">
        <title>Genome characterization of the sugarcane-associated fungus Trichoderma ghanense CCMA-1212 and their application in lignocelulose bioconversion.</title>
        <authorList>
            <person name="Steindorff A.S."/>
            <person name="Mendes T.D."/>
            <person name="Vilela E.S.D."/>
            <person name="Rodrigues D.S."/>
            <person name="Formighieri E.F."/>
            <person name="Melo I.S."/>
            <person name="Favaro L.C.L."/>
        </authorList>
    </citation>
    <scope>NUCLEOTIDE SEQUENCE [LARGE SCALE GENOMIC DNA]</scope>
    <source>
        <strain evidence="3 4">CCMA-1212</strain>
    </source>
</reference>
<organism evidence="3 4">
    <name type="scientific">Trichoderma ghanense</name>
    <dbReference type="NCBI Taxonomy" id="65468"/>
    <lineage>
        <taxon>Eukaryota</taxon>
        <taxon>Fungi</taxon>
        <taxon>Dikarya</taxon>
        <taxon>Ascomycota</taxon>
        <taxon>Pezizomycotina</taxon>
        <taxon>Sordariomycetes</taxon>
        <taxon>Hypocreomycetidae</taxon>
        <taxon>Hypocreales</taxon>
        <taxon>Hypocreaceae</taxon>
        <taxon>Trichoderma</taxon>
    </lineage>
</organism>
<dbReference type="GeneID" id="300576267"/>
<evidence type="ECO:0000256" key="1">
    <source>
        <dbReference type="SAM" id="Coils"/>
    </source>
</evidence>
<dbReference type="EMBL" id="PPTA01000005">
    <property type="protein sequence ID" value="TFB03563.1"/>
    <property type="molecule type" value="Genomic_DNA"/>
</dbReference>
<dbReference type="RefSeq" id="XP_073559764.1">
    <property type="nucleotide sequence ID" value="XM_073701817.1"/>
</dbReference>
<feature type="region of interest" description="Disordered" evidence="2">
    <location>
        <begin position="227"/>
        <end position="265"/>
    </location>
</feature>
<protein>
    <submittedName>
        <fullName evidence="3">Uncharacterized protein</fullName>
    </submittedName>
</protein>
<feature type="coiled-coil region" evidence="1">
    <location>
        <begin position="466"/>
        <end position="493"/>
    </location>
</feature>
<evidence type="ECO:0000313" key="3">
    <source>
        <dbReference type="EMBL" id="TFB03563.1"/>
    </source>
</evidence>
<dbReference type="Proteomes" id="UP001642720">
    <property type="component" value="Unassembled WGS sequence"/>
</dbReference>
<comment type="caution">
    <text evidence="3">The sequence shown here is derived from an EMBL/GenBank/DDBJ whole genome shotgun (WGS) entry which is preliminary data.</text>
</comment>
<proteinExistence type="predicted"/>
<gene>
    <name evidence="3" type="ORF">CCMA1212_004518</name>
</gene>
<keyword evidence="4" id="KW-1185">Reference proteome</keyword>
<feature type="compositionally biased region" description="Polar residues" evidence="2">
    <location>
        <begin position="25"/>
        <end position="36"/>
    </location>
</feature>
<feature type="compositionally biased region" description="Polar residues" evidence="2">
    <location>
        <begin position="7"/>
        <end position="17"/>
    </location>
</feature>
<accession>A0ABY2H5P6</accession>